<organism evidence="1 2">
    <name type="scientific">Trypanosoma brucei gambiense (strain MHOM/CI/86/DAL972)</name>
    <dbReference type="NCBI Taxonomy" id="679716"/>
    <lineage>
        <taxon>Eukaryota</taxon>
        <taxon>Discoba</taxon>
        <taxon>Euglenozoa</taxon>
        <taxon>Kinetoplastea</taxon>
        <taxon>Metakinetoplastina</taxon>
        <taxon>Trypanosomatida</taxon>
        <taxon>Trypanosomatidae</taxon>
        <taxon>Trypanosoma</taxon>
    </lineage>
</organism>
<reference evidence="2" key="1">
    <citation type="journal article" date="2010" name="PLoS Negl. Trop. Dis.">
        <title>The genome sequence of Trypanosoma brucei gambiense, causative agent of chronic human african trypanosomiasis.</title>
        <authorList>
            <person name="Jackson A.P."/>
            <person name="Sanders M."/>
            <person name="Berry A."/>
            <person name="McQuillan J."/>
            <person name="Aslett M.A."/>
            <person name="Quail M.A."/>
            <person name="Chukualim B."/>
            <person name="Capewell P."/>
            <person name="MacLeod A."/>
            <person name="Melville S.E."/>
            <person name="Gibson W."/>
            <person name="Barry J.D."/>
            <person name="Berriman M."/>
            <person name="Hertz-Fowler C."/>
        </authorList>
    </citation>
    <scope>NUCLEOTIDE SEQUENCE [LARGE SCALE GENOMIC DNA]</scope>
    <source>
        <strain evidence="2">MHOM/CI/86/DAL972</strain>
    </source>
</reference>
<proteinExistence type="predicted"/>
<dbReference type="RefSeq" id="XP_011780996.1">
    <property type="nucleotide sequence ID" value="XM_011782694.1"/>
</dbReference>
<dbReference type="AlphaFoldDB" id="D0AAN1"/>
<dbReference type="EMBL" id="FN554974">
    <property type="protein sequence ID" value="CBH18732.1"/>
    <property type="molecule type" value="Genomic_DNA"/>
</dbReference>
<sequence length="101" mass="11463">MNDSKSSDAVFLHLAELAELKNNYKSLHTHEPPPLGETHRHSQCHVLNTQPPLFTEVATQSGCILLPQKQSIFPYIHENSQKKYLHHLPFVRPELSAGSQQ</sequence>
<evidence type="ECO:0000313" key="2">
    <source>
        <dbReference type="Proteomes" id="UP000002316"/>
    </source>
</evidence>
<protein>
    <submittedName>
        <fullName evidence="1">Uncharacterized protein</fullName>
    </submittedName>
</protein>
<accession>D0AAN1</accession>
<gene>
    <name evidence="1" type="ORF">TbgDal_XI18520</name>
</gene>
<dbReference type="GeneID" id="23867076"/>
<dbReference type="Proteomes" id="UP000002316">
    <property type="component" value="Chromosome 11"/>
</dbReference>
<dbReference type="KEGG" id="tbg:TbgDal_XI18520"/>
<name>D0AAN1_TRYB9</name>
<evidence type="ECO:0000313" key="1">
    <source>
        <dbReference type="EMBL" id="CBH18732.1"/>
    </source>
</evidence>